<feature type="transmembrane region" description="Helical" evidence="6">
    <location>
        <begin position="232"/>
        <end position="257"/>
    </location>
</feature>
<evidence type="ECO:0000256" key="5">
    <source>
        <dbReference type="ARBA" id="ARBA00023136"/>
    </source>
</evidence>
<comment type="subcellular location">
    <subcellularLocation>
        <location evidence="1">Cell membrane</location>
        <topology evidence="1">Multi-pass membrane protein</topology>
    </subcellularLocation>
</comment>
<feature type="transmembrane region" description="Helical" evidence="6">
    <location>
        <begin position="184"/>
        <end position="211"/>
    </location>
</feature>
<keyword evidence="9" id="KW-1185">Reference proteome</keyword>
<keyword evidence="3 6" id="KW-0812">Transmembrane</keyword>
<evidence type="ECO:0000256" key="1">
    <source>
        <dbReference type="ARBA" id="ARBA00004651"/>
    </source>
</evidence>
<dbReference type="GO" id="GO:0005886">
    <property type="term" value="C:plasma membrane"/>
    <property type="evidence" value="ECO:0007669"/>
    <property type="project" value="UniProtKB-SubCell"/>
</dbReference>
<keyword evidence="2" id="KW-1003">Cell membrane</keyword>
<protein>
    <submittedName>
        <fullName evidence="8">Permease</fullName>
    </submittedName>
</protein>
<reference evidence="8 9" key="1">
    <citation type="submission" date="2016-07" db="EMBL/GenBank/DDBJ databases">
        <title>Draft genome sequence of Prauserella sp. YIM 121212, isolated from alkaline soil.</title>
        <authorList>
            <person name="Ruckert C."/>
            <person name="Albersmeier A."/>
            <person name="Jiang C.-L."/>
            <person name="Jiang Y."/>
            <person name="Kalinowski J."/>
            <person name="Schneider O."/>
            <person name="Winkler A."/>
            <person name="Zotchev S.B."/>
        </authorList>
    </citation>
    <scope>NUCLEOTIDE SEQUENCE [LARGE SCALE GENOMIC DNA]</scope>
    <source>
        <strain evidence="8 9">YIM 121212</strain>
    </source>
</reference>
<feature type="transmembrane region" description="Helical" evidence="6">
    <location>
        <begin position="277"/>
        <end position="303"/>
    </location>
</feature>
<gene>
    <name evidence="8" type="ORF">BA062_01670</name>
</gene>
<accession>A0A318MH41</accession>
<keyword evidence="5 6" id="KW-0472">Membrane</keyword>
<evidence type="ECO:0000256" key="6">
    <source>
        <dbReference type="SAM" id="Phobius"/>
    </source>
</evidence>
<dbReference type="Proteomes" id="UP000247892">
    <property type="component" value="Unassembled WGS sequence"/>
</dbReference>
<dbReference type="OrthoDB" id="4871813at2"/>
<evidence type="ECO:0000256" key="3">
    <source>
        <dbReference type="ARBA" id="ARBA00022692"/>
    </source>
</evidence>
<sequence>MNSFRLALRVLRVDRRTRTSAILTGLGVAVATGLVLLLVSLPFATEARGERSTWQEPSYGSGEGGRATLSLASSEDYANGQKITRVDVAPLTDPGSISLPPGVEKLPGPGEVLLSPELARLADGLPGSQLGERFGGDVVGTLGEDALKFPGQLVALVGHDANDMPVTAFEQNGFLLGGAEQDPLLQLLAGVGVVVLIVPSLVLVASSARLIAARRERRLAALRLAGATPQQVISMVAAETAIAAVGGALLGAAASPLLHMLATFVPWDGGTWQASDFQLPLGVAIPIVLLMPALVLLAAVLGLRRVMWTPLGATGSHQRKPLHWWRLLSLPLAGLFFAVVVSTAEDQLGMLLVLLGLALIIASAALVGPWVTSAIGGIFGRIWRRPSVLLAGRRLRDDPKGAYRASAGVVLAVFTGSMALTLMPSFESMAGSSSPFQDSVLYVPTDAARAERIVAETNATLERYGQRERAIGIGEVVLAKGENSGQQALVLDCERAEGLLRLDLRGACAGTPGIYSEYPMELNGVTVSAEWGTQGAPLPANTPVRPFEVTGEDMYSTAIIDPAVVPEGVSVSEVTVAVPTTPANREVVRTALAAAAGGAQIESREMRIGDQQTQLSDLRRVTVIGLVAAAVLSGCSAAIATAGSVMDRRRTFGALIAAGTPVRVLARALRTEAAMPALVATIGAGVVGVLVAIGLYSLVEEDASVVLTPWIAAPVVLGAGVAVLAASVCRPALNRVRAEPLADE</sequence>
<feature type="transmembrane region" description="Helical" evidence="6">
    <location>
        <begin position="621"/>
        <end position="642"/>
    </location>
</feature>
<feature type="transmembrane region" description="Helical" evidence="6">
    <location>
        <begin position="401"/>
        <end position="423"/>
    </location>
</feature>
<evidence type="ECO:0000256" key="4">
    <source>
        <dbReference type="ARBA" id="ARBA00022989"/>
    </source>
</evidence>
<dbReference type="AlphaFoldDB" id="A0A318MH41"/>
<comment type="caution">
    <text evidence="8">The sequence shown here is derived from an EMBL/GenBank/DDBJ whole genome shotgun (WGS) entry which is preliminary data.</text>
</comment>
<feature type="transmembrane region" description="Helical" evidence="6">
    <location>
        <begin position="710"/>
        <end position="729"/>
    </location>
</feature>
<feature type="domain" description="ABC3 transporter permease C-terminal" evidence="7">
    <location>
        <begin position="193"/>
        <end position="302"/>
    </location>
</feature>
<proteinExistence type="predicted"/>
<keyword evidence="4 6" id="KW-1133">Transmembrane helix</keyword>
<evidence type="ECO:0000256" key="2">
    <source>
        <dbReference type="ARBA" id="ARBA00022475"/>
    </source>
</evidence>
<dbReference type="Pfam" id="PF02687">
    <property type="entry name" value="FtsX"/>
    <property type="match status" value="1"/>
</dbReference>
<feature type="transmembrane region" description="Helical" evidence="6">
    <location>
        <begin position="21"/>
        <end position="44"/>
    </location>
</feature>
<name>A0A318MH41_9PSEU</name>
<evidence type="ECO:0000313" key="9">
    <source>
        <dbReference type="Proteomes" id="UP000247892"/>
    </source>
</evidence>
<dbReference type="RefSeq" id="WP_110334212.1">
    <property type="nucleotide sequence ID" value="NZ_MASU01000001.1"/>
</dbReference>
<feature type="transmembrane region" description="Helical" evidence="6">
    <location>
        <begin position="350"/>
        <end position="380"/>
    </location>
</feature>
<feature type="transmembrane region" description="Helical" evidence="6">
    <location>
        <begin position="324"/>
        <end position="344"/>
    </location>
</feature>
<evidence type="ECO:0000313" key="8">
    <source>
        <dbReference type="EMBL" id="PXY38480.1"/>
    </source>
</evidence>
<organism evidence="8 9">
    <name type="scientific">Prauserella flavalba</name>
    <dbReference type="NCBI Taxonomy" id="1477506"/>
    <lineage>
        <taxon>Bacteria</taxon>
        <taxon>Bacillati</taxon>
        <taxon>Actinomycetota</taxon>
        <taxon>Actinomycetes</taxon>
        <taxon>Pseudonocardiales</taxon>
        <taxon>Pseudonocardiaceae</taxon>
        <taxon>Prauserella</taxon>
    </lineage>
</organism>
<feature type="transmembrane region" description="Helical" evidence="6">
    <location>
        <begin position="677"/>
        <end position="698"/>
    </location>
</feature>
<evidence type="ECO:0000259" key="7">
    <source>
        <dbReference type="Pfam" id="PF02687"/>
    </source>
</evidence>
<dbReference type="InterPro" id="IPR003838">
    <property type="entry name" value="ABC3_permease_C"/>
</dbReference>
<dbReference type="EMBL" id="MASU01000001">
    <property type="protein sequence ID" value="PXY38480.1"/>
    <property type="molecule type" value="Genomic_DNA"/>
</dbReference>